<dbReference type="EMBL" id="CADCVH010000093">
    <property type="protein sequence ID" value="CAA9464764.1"/>
    <property type="molecule type" value="Genomic_DNA"/>
</dbReference>
<evidence type="ECO:0000313" key="2">
    <source>
        <dbReference type="EMBL" id="CAA9464764.1"/>
    </source>
</evidence>
<reference evidence="2" key="1">
    <citation type="submission" date="2020-02" db="EMBL/GenBank/DDBJ databases">
        <authorList>
            <person name="Meier V. D."/>
        </authorList>
    </citation>
    <scope>NUCLEOTIDE SEQUENCE</scope>
    <source>
        <strain evidence="2">AVDCRST_MAG02</strain>
    </source>
</reference>
<feature type="compositionally biased region" description="Basic and acidic residues" evidence="1">
    <location>
        <begin position="14"/>
        <end position="27"/>
    </location>
</feature>
<feature type="region of interest" description="Disordered" evidence="1">
    <location>
        <begin position="1"/>
        <end position="48"/>
    </location>
</feature>
<protein>
    <submittedName>
        <fullName evidence="2">Uncharacterized protein</fullName>
    </submittedName>
</protein>
<accession>A0A6J4R793</accession>
<organism evidence="2">
    <name type="scientific">uncultured Rubrobacteraceae bacterium</name>
    <dbReference type="NCBI Taxonomy" id="349277"/>
    <lineage>
        <taxon>Bacteria</taxon>
        <taxon>Bacillati</taxon>
        <taxon>Actinomycetota</taxon>
        <taxon>Rubrobacteria</taxon>
        <taxon>Rubrobacterales</taxon>
        <taxon>Rubrobacteraceae</taxon>
        <taxon>environmental samples</taxon>
    </lineage>
</organism>
<evidence type="ECO:0000256" key="1">
    <source>
        <dbReference type="SAM" id="MobiDB-lite"/>
    </source>
</evidence>
<name>A0A6J4R793_9ACTN</name>
<gene>
    <name evidence="2" type="ORF">AVDCRST_MAG02-2928</name>
</gene>
<proteinExistence type="predicted"/>
<dbReference type="AlphaFoldDB" id="A0A6J4R793"/>
<sequence length="48" mass="4867">MLGIGPTAAGGVDDLGRHPAGENRPGARDGGPPGPPANERRRTCPFAF</sequence>